<evidence type="ECO:0000313" key="4">
    <source>
        <dbReference type="EMBL" id="QEU93317.1"/>
    </source>
</evidence>
<protein>
    <recommendedName>
        <fullName evidence="2">Anti-sigma factor antagonist</fullName>
    </recommendedName>
</protein>
<comment type="similarity">
    <text evidence="1 2">Belongs to the anti-sigma-factor antagonist family.</text>
</comment>
<evidence type="ECO:0000256" key="1">
    <source>
        <dbReference type="ARBA" id="ARBA00009013"/>
    </source>
</evidence>
<dbReference type="InterPro" id="IPR003658">
    <property type="entry name" value="Anti-sigma_ant"/>
</dbReference>
<sequence length="124" mass="13827">MSHGVPPHAGHLYIHRVQGRTVMEFHGDIDIVAALTIMPRLDAVTAPMETLLVIDLTPTTFFDCSGLALLCRADRRLRERSGALLLVCPQALTLRMLHVLGLTERFHPAPTLTDTLRERLPARE</sequence>
<feature type="domain" description="STAS" evidence="3">
    <location>
        <begin position="10"/>
        <end position="123"/>
    </location>
</feature>
<proteinExistence type="inferred from homology"/>
<accession>A0A5J6GEG8</accession>
<dbReference type="PANTHER" id="PTHR33495">
    <property type="entry name" value="ANTI-SIGMA FACTOR ANTAGONIST TM_1081-RELATED-RELATED"/>
    <property type="match status" value="1"/>
</dbReference>
<dbReference type="Pfam" id="PF01740">
    <property type="entry name" value="STAS"/>
    <property type="match status" value="1"/>
</dbReference>
<reference evidence="4 5" key="1">
    <citation type="submission" date="2017-09" db="EMBL/GenBank/DDBJ databases">
        <authorList>
            <person name="Lee N."/>
            <person name="Cho B.-K."/>
        </authorList>
    </citation>
    <scope>NUCLEOTIDE SEQUENCE [LARGE SCALE GENOMIC DNA]</scope>
    <source>
        <strain evidence="4 5">ATCC 12853</strain>
    </source>
</reference>
<dbReference type="GO" id="GO:0043856">
    <property type="term" value="F:anti-sigma factor antagonist activity"/>
    <property type="evidence" value="ECO:0007669"/>
    <property type="project" value="InterPro"/>
</dbReference>
<dbReference type="InterPro" id="IPR036513">
    <property type="entry name" value="STAS_dom_sf"/>
</dbReference>
<gene>
    <name evidence="4" type="ORF">CP970_22455</name>
</gene>
<dbReference type="AlphaFoldDB" id="A0A5J6GEG8"/>
<dbReference type="PANTHER" id="PTHR33495:SF2">
    <property type="entry name" value="ANTI-SIGMA FACTOR ANTAGONIST TM_1081-RELATED"/>
    <property type="match status" value="1"/>
</dbReference>
<organism evidence="4 5">
    <name type="scientific">Streptomyces kanamyceticus</name>
    <dbReference type="NCBI Taxonomy" id="1967"/>
    <lineage>
        <taxon>Bacteria</taxon>
        <taxon>Bacillati</taxon>
        <taxon>Actinomycetota</taxon>
        <taxon>Actinomycetes</taxon>
        <taxon>Kitasatosporales</taxon>
        <taxon>Streptomycetaceae</taxon>
        <taxon>Streptomyces</taxon>
    </lineage>
</organism>
<dbReference type="EMBL" id="CP023699">
    <property type="protein sequence ID" value="QEU93317.1"/>
    <property type="molecule type" value="Genomic_DNA"/>
</dbReference>
<dbReference type="Proteomes" id="UP000325529">
    <property type="component" value="Chromosome"/>
</dbReference>
<dbReference type="OrthoDB" id="4284170at2"/>
<dbReference type="NCBIfam" id="TIGR00377">
    <property type="entry name" value="ant_ant_sig"/>
    <property type="match status" value="1"/>
</dbReference>
<dbReference type="PROSITE" id="PS50801">
    <property type="entry name" value="STAS"/>
    <property type="match status" value="1"/>
</dbReference>
<name>A0A5J6GEG8_STRKN</name>
<evidence type="ECO:0000256" key="2">
    <source>
        <dbReference type="RuleBase" id="RU003749"/>
    </source>
</evidence>
<keyword evidence="5" id="KW-1185">Reference proteome</keyword>
<dbReference type="Gene3D" id="3.30.750.24">
    <property type="entry name" value="STAS domain"/>
    <property type="match status" value="1"/>
</dbReference>
<evidence type="ECO:0000313" key="5">
    <source>
        <dbReference type="Proteomes" id="UP000325529"/>
    </source>
</evidence>
<evidence type="ECO:0000259" key="3">
    <source>
        <dbReference type="PROSITE" id="PS50801"/>
    </source>
</evidence>
<dbReference type="KEGG" id="ska:CP970_22455"/>
<dbReference type="InterPro" id="IPR002645">
    <property type="entry name" value="STAS_dom"/>
</dbReference>
<dbReference type="SUPFAM" id="SSF52091">
    <property type="entry name" value="SpoIIaa-like"/>
    <property type="match status" value="1"/>
</dbReference>
<dbReference type="RefSeq" id="WP_055554568.1">
    <property type="nucleotide sequence ID" value="NZ_CP023699.1"/>
</dbReference>
<dbReference type="CDD" id="cd07043">
    <property type="entry name" value="STAS_anti-anti-sigma_factors"/>
    <property type="match status" value="1"/>
</dbReference>